<evidence type="ECO:0000256" key="1">
    <source>
        <dbReference type="ARBA" id="ARBA00022737"/>
    </source>
</evidence>
<dbReference type="GO" id="GO:0000472">
    <property type="term" value="P:endonucleolytic cleavage to generate mature 5'-end of SSU-rRNA from (SSU-rRNA, 5.8S rRNA, LSU-rRNA)"/>
    <property type="evidence" value="ECO:0007669"/>
    <property type="project" value="TreeGrafter"/>
</dbReference>
<dbReference type="GO" id="GO:0000480">
    <property type="term" value="P:endonucleolytic cleavage in 5'-ETS of tricistronic rRNA transcript (SSU-rRNA, 5.8S rRNA, LSU-rRNA)"/>
    <property type="evidence" value="ECO:0007669"/>
    <property type="project" value="TreeGrafter"/>
</dbReference>
<evidence type="ECO:0000313" key="2">
    <source>
        <dbReference type="EMBL" id="CAH2002720.1"/>
    </source>
</evidence>
<dbReference type="Proteomes" id="UP001152888">
    <property type="component" value="Unassembled WGS sequence"/>
</dbReference>
<dbReference type="GO" id="GO:0000447">
    <property type="term" value="P:endonucleolytic cleavage in ITS1 to separate SSU-rRNA from 5.8S rRNA and LSU-rRNA from tricistronic rRNA transcript (SSU-rRNA, 5.8S rRNA, LSU-rRNA)"/>
    <property type="evidence" value="ECO:0007669"/>
    <property type="project" value="TreeGrafter"/>
</dbReference>
<dbReference type="GO" id="GO:0000056">
    <property type="term" value="P:ribosomal small subunit export from nucleus"/>
    <property type="evidence" value="ECO:0007669"/>
    <property type="project" value="TreeGrafter"/>
</dbReference>
<dbReference type="PANTHER" id="PTHR13102">
    <property type="entry name" value="NUCLEOLAR PROTEIN 9"/>
    <property type="match status" value="1"/>
</dbReference>
<dbReference type="OrthoDB" id="9987665at2759"/>
<dbReference type="GO" id="GO:0030688">
    <property type="term" value="C:preribosome, small subunit precursor"/>
    <property type="evidence" value="ECO:0007669"/>
    <property type="project" value="TreeGrafter"/>
</dbReference>
<dbReference type="GO" id="GO:0005730">
    <property type="term" value="C:nucleolus"/>
    <property type="evidence" value="ECO:0007669"/>
    <property type="project" value="TreeGrafter"/>
</dbReference>
<gene>
    <name evidence="2" type="ORF">ACAOBT_LOCUS26941</name>
</gene>
<accession>A0A9P0LT75</accession>
<dbReference type="GO" id="GO:0003723">
    <property type="term" value="F:RNA binding"/>
    <property type="evidence" value="ECO:0007669"/>
    <property type="project" value="InterPro"/>
</dbReference>
<dbReference type="InterPro" id="IPR016024">
    <property type="entry name" value="ARM-type_fold"/>
</dbReference>
<name>A0A9P0LT75_ACAOB</name>
<keyword evidence="1" id="KW-0677">Repeat</keyword>
<comment type="caution">
    <text evidence="2">The sequence shown here is derived from an EMBL/GenBank/DDBJ whole genome shotgun (WGS) entry which is preliminary data.</text>
</comment>
<dbReference type="SMART" id="SM00025">
    <property type="entry name" value="Pumilio"/>
    <property type="match status" value="5"/>
</dbReference>
<organism evidence="2 3">
    <name type="scientific">Acanthoscelides obtectus</name>
    <name type="common">Bean weevil</name>
    <name type="synonym">Bruchus obtectus</name>
    <dbReference type="NCBI Taxonomy" id="200917"/>
    <lineage>
        <taxon>Eukaryota</taxon>
        <taxon>Metazoa</taxon>
        <taxon>Ecdysozoa</taxon>
        <taxon>Arthropoda</taxon>
        <taxon>Hexapoda</taxon>
        <taxon>Insecta</taxon>
        <taxon>Pterygota</taxon>
        <taxon>Neoptera</taxon>
        <taxon>Endopterygota</taxon>
        <taxon>Coleoptera</taxon>
        <taxon>Polyphaga</taxon>
        <taxon>Cucujiformia</taxon>
        <taxon>Chrysomeloidea</taxon>
        <taxon>Chrysomelidae</taxon>
        <taxon>Bruchinae</taxon>
        <taxon>Bruchini</taxon>
        <taxon>Acanthoscelides</taxon>
    </lineage>
</organism>
<dbReference type="AlphaFoldDB" id="A0A9P0LT75"/>
<dbReference type="Pfam" id="PF22493">
    <property type="entry name" value="PUF_NOP9"/>
    <property type="match status" value="2"/>
</dbReference>
<dbReference type="InterPro" id="IPR011989">
    <property type="entry name" value="ARM-like"/>
</dbReference>
<reference evidence="2" key="1">
    <citation type="submission" date="2022-03" db="EMBL/GenBank/DDBJ databases">
        <authorList>
            <person name="Sayadi A."/>
        </authorList>
    </citation>
    <scope>NUCLEOTIDE SEQUENCE</scope>
</reference>
<dbReference type="Gene3D" id="1.25.10.10">
    <property type="entry name" value="Leucine-rich Repeat Variant"/>
    <property type="match status" value="2"/>
</dbReference>
<evidence type="ECO:0008006" key="4">
    <source>
        <dbReference type="Google" id="ProtNLM"/>
    </source>
</evidence>
<dbReference type="GO" id="GO:0030686">
    <property type="term" value="C:90S preribosome"/>
    <property type="evidence" value="ECO:0007669"/>
    <property type="project" value="TreeGrafter"/>
</dbReference>
<protein>
    <recommendedName>
        <fullName evidence="4">Nucleolar protein 9</fullName>
    </recommendedName>
</protein>
<keyword evidence="3" id="KW-1185">Reference proteome</keyword>
<proteinExistence type="predicted"/>
<dbReference type="InterPro" id="IPR001313">
    <property type="entry name" value="Pumilio_RNA-bd_rpt"/>
</dbReference>
<evidence type="ECO:0000313" key="3">
    <source>
        <dbReference type="Proteomes" id="UP001152888"/>
    </source>
</evidence>
<dbReference type="PANTHER" id="PTHR13102:SF0">
    <property type="entry name" value="NUCLEOLAR PROTEIN 9"/>
    <property type="match status" value="1"/>
</dbReference>
<dbReference type="SUPFAM" id="SSF48371">
    <property type="entry name" value="ARM repeat"/>
    <property type="match status" value="1"/>
</dbReference>
<dbReference type="InterPro" id="IPR040000">
    <property type="entry name" value="NOP9"/>
</dbReference>
<dbReference type="EMBL" id="CAKOFQ010007508">
    <property type="protein sequence ID" value="CAH2002720.1"/>
    <property type="molecule type" value="Genomic_DNA"/>
</dbReference>
<sequence length="562" mass="64642">MSESSVNRNRNKKRKKSFLKNARKYAKKGYYGRGSELDADTYQYFVRIMEAYREGFDNDEDKIVFVNNVFEQTENSEINCSRNQVGCRVIEVLLPFANDSVLAKYIEAFCAELRPLCNDRFASHVLESMVVQACKRSKDEKTNSEMRTLFTGFILKVSKFLLNNLEDYIWDTYGNHVTRTCIEQLLQMEDNECSEVLKEYATRLIAWPQFNELCQTELTSGFLQILLKHLTNVDKDQLKIYLKKLTKESFKSDGPETGGFPKVFLSKSLIMLLETSIELCKGKMFQKLYKHYFAGRLQKLAITRNTNFAVQKIVQHCPEKELFEEIFGELADHFKDIIEAGHTGIILALAKSCKRLSTLQGSFAQNLMKALDCFQPEEKQQSFILCLGRFTTFDKTIEMPTGNIHKEKLNLHGTLIVQELLNFNKPIKLVNSILSLDANDLKNLFSNTMGSHIADSYMKGEFVGEKSRERLVRKLMGSYQELASTKYGSRSFEALWNGAQLKLKIMIMEELSKKDASWANTPFGQIISNKVNLALFKRSRDDWKNSLNKGDKAEKILADILK</sequence>